<dbReference type="GO" id="GO:0051213">
    <property type="term" value="F:dioxygenase activity"/>
    <property type="evidence" value="ECO:0007669"/>
    <property type="project" value="UniProtKB-KW"/>
</dbReference>
<evidence type="ECO:0000256" key="2">
    <source>
        <dbReference type="ARBA" id="ARBA00022723"/>
    </source>
</evidence>
<comment type="cofactor">
    <cofactor evidence="1">
        <name>Fe(2+)</name>
        <dbReference type="ChEBI" id="CHEBI:29033"/>
    </cofactor>
</comment>
<gene>
    <name evidence="10" type="ORF">DWB85_14080</name>
</gene>
<evidence type="ECO:0000259" key="9">
    <source>
        <dbReference type="PROSITE" id="PS51471"/>
    </source>
</evidence>
<accession>A0A3L7DV76</accession>
<evidence type="ECO:0000256" key="7">
    <source>
        <dbReference type="ARBA" id="ARBA00023004"/>
    </source>
</evidence>
<dbReference type="SUPFAM" id="SSF51197">
    <property type="entry name" value="Clavaminate synthase-like"/>
    <property type="match status" value="1"/>
</dbReference>
<evidence type="ECO:0000256" key="6">
    <source>
        <dbReference type="ARBA" id="ARBA00023002"/>
    </source>
</evidence>
<sequence length="212" mass="23844">MPDQSELFAQATLEPLPLAEAELLFCPRIALGLAAADALGQLREQTPWSQESIRLYGKRYLQPRLTAWYGEPGARYRYSGKTYEPLPFTPLLLRLKQVVEQASAAVYNSVLLNYYRDGADAMGLHADDEPELGPEPCIASLSLGETREIYFRHKRRRDLGTFKLALPSSSLLVMRGATQANWKHGIRKLSHACGPRLNLTFRRVYAEGLRPA</sequence>
<dbReference type="GO" id="GO:0016705">
    <property type="term" value="F:oxidoreductase activity, acting on paired donors, with incorporation or reduction of molecular oxygen"/>
    <property type="evidence" value="ECO:0007669"/>
    <property type="project" value="UniProtKB-ARBA"/>
</dbReference>
<comment type="caution">
    <text evidence="10">The sequence shown here is derived from an EMBL/GenBank/DDBJ whole genome shotgun (WGS) entry which is preliminary data.</text>
</comment>
<dbReference type="PANTHER" id="PTHR31212:SF4">
    <property type="entry name" value="ALPHA-KETOGLUTARATE-DEPENDENT DIOXYGENASE ALKB HOMOLOG 3"/>
    <property type="match status" value="1"/>
</dbReference>
<evidence type="ECO:0000256" key="3">
    <source>
        <dbReference type="ARBA" id="ARBA00022763"/>
    </source>
</evidence>
<keyword evidence="8" id="KW-0234">DNA repair</keyword>
<keyword evidence="7" id="KW-0408">Iron</keyword>
<keyword evidence="5 10" id="KW-0223">Dioxygenase</keyword>
<keyword evidence="6" id="KW-0560">Oxidoreductase</keyword>
<dbReference type="InterPro" id="IPR032854">
    <property type="entry name" value="ALKBH3"/>
</dbReference>
<dbReference type="GO" id="GO:0006307">
    <property type="term" value="P:DNA alkylation repair"/>
    <property type="evidence" value="ECO:0007669"/>
    <property type="project" value="InterPro"/>
</dbReference>
<evidence type="ECO:0000313" key="11">
    <source>
        <dbReference type="Proteomes" id="UP000265509"/>
    </source>
</evidence>
<name>A0A3L7DV76_9GAMM</name>
<dbReference type="FunFam" id="2.60.120.590:FF:000004">
    <property type="entry name" value="DNA oxidative demethylase ALKBH2"/>
    <property type="match status" value="1"/>
</dbReference>
<dbReference type="GO" id="GO:0016787">
    <property type="term" value="F:hydrolase activity"/>
    <property type="evidence" value="ECO:0007669"/>
    <property type="project" value="UniProtKB-ARBA"/>
</dbReference>
<evidence type="ECO:0000256" key="8">
    <source>
        <dbReference type="ARBA" id="ARBA00023204"/>
    </source>
</evidence>
<dbReference type="GO" id="GO:0140097">
    <property type="term" value="F:catalytic activity, acting on DNA"/>
    <property type="evidence" value="ECO:0007669"/>
    <property type="project" value="UniProtKB-ARBA"/>
</dbReference>
<keyword evidence="2" id="KW-0479">Metal-binding</keyword>
<dbReference type="InterPro" id="IPR027450">
    <property type="entry name" value="AlkB-like"/>
</dbReference>
<dbReference type="InterPro" id="IPR037151">
    <property type="entry name" value="AlkB-like_sf"/>
</dbReference>
<proteinExistence type="predicted"/>
<dbReference type="Pfam" id="PF13532">
    <property type="entry name" value="2OG-FeII_Oxy_2"/>
    <property type="match status" value="1"/>
</dbReference>
<reference evidence="10 11" key="1">
    <citation type="submission" date="2018-07" db="EMBL/GenBank/DDBJ databases">
        <title>Halioglobus sp. genome submission.</title>
        <authorList>
            <person name="Ye M.-Q."/>
            <person name="Du Z.-J."/>
        </authorList>
    </citation>
    <scope>NUCLEOTIDE SEQUENCE [LARGE SCALE GENOMIC DNA]</scope>
    <source>
        <strain evidence="10 11">U0301</strain>
    </source>
</reference>
<feature type="domain" description="Fe2OG dioxygenase" evidence="9">
    <location>
        <begin position="106"/>
        <end position="205"/>
    </location>
</feature>
<evidence type="ECO:0000313" key="10">
    <source>
        <dbReference type="EMBL" id="RLQ21204.1"/>
    </source>
</evidence>
<dbReference type="PROSITE" id="PS51471">
    <property type="entry name" value="FE2OG_OXY"/>
    <property type="match status" value="1"/>
</dbReference>
<dbReference type="OrthoDB" id="190276at2"/>
<protein>
    <submittedName>
        <fullName evidence="10">Alpha-ketoglutarate-dependent dioxygenase AlkB</fullName>
    </submittedName>
</protein>
<dbReference type="Gene3D" id="2.60.120.590">
    <property type="entry name" value="Alpha-ketoglutarate-dependent dioxygenase AlkB-like"/>
    <property type="match status" value="1"/>
</dbReference>
<evidence type="ECO:0000256" key="1">
    <source>
        <dbReference type="ARBA" id="ARBA00001954"/>
    </source>
</evidence>
<evidence type="ECO:0000256" key="4">
    <source>
        <dbReference type="ARBA" id="ARBA00022842"/>
    </source>
</evidence>
<dbReference type="EMBL" id="QRAN01000015">
    <property type="protein sequence ID" value="RLQ21204.1"/>
    <property type="molecule type" value="Genomic_DNA"/>
</dbReference>
<keyword evidence="11" id="KW-1185">Reference proteome</keyword>
<evidence type="ECO:0000256" key="5">
    <source>
        <dbReference type="ARBA" id="ARBA00022964"/>
    </source>
</evidence>
<dbReference type="AlphaFoldDB" id="A0A3L7DV76"/>
<dbReference type="InterPro" id="IPR005123">
    <property type="entry name" value="Oxoglu/Fe-dep_dioxygenase_dom"/>
</dbReference>
<keyword evidence="4" id="KW-0460">Magnesium</keyword>
<keyword evidence="3" id="KW-0227">DNA damage</keyword>
<dbReference type="GO" id="GO:0032451">
    <property type="term" value="F:demethylase activity"/>
    <property type="evidence" value="ECO:0007669"/>
    <property type="project" value="UniProtKB-ARBA"/>
</dbReference>
<organism evidence="10 11">
    <name type="scientific">Seongchinamella sediminis</name>
    <dbReference type="NCBI Taxonomy" id="2283635"/>
    <lineage>
        <taxon>Bacteria</taxon>
        <taxon>Pseudomonadati</taxon>
        <taxon>Pseudomonadota</taxon>
        <taxon>Gammaproteobacteria</taxon>
        <taxon>Cellvibrionales</taxon>
        <taxon>Halieaceae</taxon>
        <taxon>Seongchinamella</taxon>
    </lineage>
</organism>
<dbReference type="RefSeq" id="WP_117955832.1">
    <property type="nucleotide sequence ID" value="NZ_QRAN01000015.1"/>
</dbReference>
<dbReference type="GO" id="GO:0046872">
    <property type="term" value="F:metal ion binding"/>
    <property type="evidence" value="ECO:0007669"/>
    <property type="project" value="UniProtKB-KW"/>
</dbReference>
<dbReference type="Proteomes" id="UP000265509">
    <property type="component" value="Unassembled WGS sequence"/>
</dbReference>
<dbReference type="PANTHER" id="PTHR31212">
    <property type="entry name" value="ALPHA-KETOGLUTARATE-DEPENDENT DIOXYGENASE ALKB HOMOLOG 3"/>
    <property type="match status" value="1"/>
</dbReference>